<dbReference type="SUPFAM" id="SSF46626">
    <property type="entry name" value="Cytochrome c"/>
    <property type="match status" value="1"/>
</dbReference>
<dbReference type="AlphaFoldDB" id="A0A7X1E604"/>
<dbReference type="Proteomes" id="UP000525652">
    <property type="component" value="Unassembled WGS sequence"/>
</dbReference>
<proteinExistence type="predicted"/>
<dbReference type="GO" id="GO:0009055">
    <property type="term" value="F:electron transfer activity"/>
    <property type="evidence" value="ECO:0007669"/>
    <property type="project" value="InterPro"/>
</dbReference>
<reference evidence="1 2" key="1">
    <citation type="submission" date="2020-07" db="EMBL/GenBank/DDBJ databases">
        <authorList>
            <person name="Feng X."/>
        </authorList>
    </citation>
    <scope>NUCLEOTIDE SEQUENCE [LARGE SCALE GENOMIC DNA]</scope>
    <source>
        <strain evidence="1 2">JCM14086</strain>
    </source>
</reference>
<dbReference type="GO" id="GO:0020037">
    <property type="term" value="F:heme binding"/>
    <property type="evidence" value="ECO:0007669"/>
    <property type="project" value="InterPro"/>
</dbReference>
<dbReference type="InterPro" id="IPR051395">
    <property type="entry name" value="Cytochrome_c_Peroxidase/MauG"/>
</dbReference>
<dbReference type="PANTHER" id="PTHR30600:SF4">
    <property type="entry name" value="CYTOCHROME C DOMAIN-CONTAINING PROTEIN"/>
    <property type="match status" value="1"/>
</dbReference>
<gene>
    <name evidence="1" type="ORF">H5P30_18010</name>
</gene>
<dbReference type="InterPro" id="IPR010538">
    <property type="entry name" value="DHOR"/>
</dbReference>
<evidence type="ECO:0000313" key="1">
    <source>
        <dbReference type="EMBL" id="MBC2603681.1"/>
    </source>
</evidence>
<keyword evidence="2" id="KW-1185">Reference proteome</keyword>
<dbReference type="Gene3D" id="1.10.760.10">
    <property type="entry name" value="Cytochrome c-like domain"/>
    <property type="match status" value="1"/>
</dbReference>
<evidence type="ECO:0008006" key="3">
    <source>
        <dbReference type="Google" id="ProtNLM"/>
    </source>
</evidence>
<organism evidence="1 2">
    <name type="scientific">Puniceicoccus vermicola</name>
    <dbReference type="NCBI Taxonomy" id="388746"/>
    <lineage>
        <taxon>Bacteria</taxon>
        <taxon>Pseudomonadati</taxon>
        <taxon>Verrucomicrobiota</taxon>
        <taxon>Opitutia</taxon>
        <taxon>Puniceicoccales</taxon>
        <taxon>Puniceicoccaceae</taxon>
        <taxon>Puniceicoccus</taxon>
    </lineage>
</organism>
<name>A0A7X1E604_9BACT</name>
<comment type="caution">
    <text evidence="1">The sequence shown here is derived from an EMBL/GenBank/DDBJ whole genome shotgun (WGS) entry which is preliminary data.</text>
</comment>
<evidence type="ECO:0000313" key="2">
    <source>
        <dbReference type="Proteomes" id="UP000525652"/>
    </source>
</evidence>
<dbReference type="GO" id="GO:0004130">
    <property type="term" value="F:cytochrome-c peroxidase activity"/>
    <property type="evidence" value="ECO:0007669"/>
    <property type="project" value="TreeGrafter"/>
</dbReference>
<dbReference type="InterPro" id="IPR036909">
    <property type="entry name" value="Cyt_c-like_dom_sf"/>
</dbReference>
<protein>
    <recommendedName>
        <fullName evidence="3">Thiol oxidoreductase</fullName>
    </recommendedName>
</protein>
<dbReference type="Pfam" id="PF06537">
    <property type="entry name" value="DHOR"/>
    <property type="match status" value="1"/>
</dbReference>
<dbReference type="RefSeq" id="WP_185694308.1">
    <property type="nucleotide sequence ID" value="NZ_JACHVA010000129.1"/>
</dbReference>
<dbReference type="PANTHER" id="PTHR30600">
    <property type="entry name" value="CYTOCHROME C PEROXIDASE-RELATED"/>
    <property type="match status" value="1"/>
</dbReference>
<accession>A0A7X1E604</accession>
<dbReference type="EMBL" id="JACHVA010000129">
    <property type="protein sequence ID" value="MBC2603681.1"/>
    <property type="molecule type" value="Genomic_DNA"/>
</dbReference>
<sequence length="84" mass="9316">MGDGLSDERPIFGASGREWRTPPFWGIGTLESVHGETPFLHDGRASTLEEAILWHGGEAEQSKEEFMQLSAEDRQAVIAFLESL</sequence>